<evidence type="ECO:0000313" key="1">
    <source>
        <dbReference type="EMBL" id="GAA97595.1"/>
    </source>
</evidence>
<gene>
    <name evidence="1" type="primary">Mo04273</name>
    <name evidence="1" type="ORF">E5Q_04273</name>
</gene>
<dbReference type="Proteomes" id="UP000009131">
    <property type="component" value="Unassembled WGS sequence"/>
</dbReference>
<sequence length="256" mass="28587">MSSERRAVELVLLTEVSEMLVGRTGASLSHGTMTGWTIKSSGLGPHYIDDCSIANLQSHMFIPYVHDVRQSTLSVGTPSHQKMLVLAASPKTCSYGLIYRPGREDSLSSSQQPNYRPTCLIAQTNRTKCASSAFKGVHPEYLMWLSDIGYKWQTHFTFQLAYNPVDCYYGALTVCVNKYPDLVCSAGYMSHGGTGDNRFSEWHFKGDFYDVTVRLVHKADGEVTSWTIEHGALGNHNIKYVSLTNLQSHIVIPYFD</sequence>
<accession>G7E435</accession>
<comment type="caution">
    <text evidence="1">The sequence shown here is derived from an EMBL/GenBank/DDBJ whole genome shotgun (WGS) entry which is preliminary data.</text>
</comment>
<keyword evidence="2" id="KW-1185">Reference proteome</keyword>
<evidence type="ECO:0000313" key="2">
    <source>
        <dbReference type="Proteomes" id="UP000009131"/>
    </source>
</evidence>
<reference evidence="1 2" key="1">
    <citation type="journal article" date="2011" name="J. Gen. Appl. Microbiol.">
        <title>Draft genome sequencing of the enigmatic basidiomycete Mixia osmundae.</title>
        <authorList>
            <person name="Nishida H."/>
            <person name="Nagatsuka Y."/>
            <person name="Sugiyama J."/>
        </authorList>
    </citation>
    <scope>NUCLEOTIDE SEQUENCE [LARGE SCALE GENOMIC DNA]</scope>
    <source>
        <strain evidence="2">CBS 9802 / IAM 14324 / JCM 22182 / KY 12970</strain>
    </source>
</reference>
<reference evidence="1 2" key="2">
    <citation type="journal article" date="2012" name="Open Biol.">
        <title>Characteristics of nucleosomes and linker DNA regions on the genome of the basidiomycete Mixia osmundae revealed by mono- and dinucleosome mapping.</title>
        <authorList>
            <person name="Nishida H."/>
            <person name="Kondo S."/>
            <person name="Matsumoto T."/>
            <person name="Suzuki Y."/>
            <person name="Yoshikawa H."/>
            <person name="Taylor T.D."/>
            <person name="Sugiyama J."/>
        </authorList>
    </citation>
    <scope>NUCLEOTIDE SEQUENCE [LARGE SCALE GENOMIC DNA]</scope>
    <source>
        <strain evidence="2">CBS 9802 / IAM 14324 / JCM 22182 / KY 12970</strain>
    </source>
</reference>
<protein>
    <submittedName>
        <fullName evidence="1">Uncharacterized protein</fullName>
    </submittedName>
</protein>
<name>G7E435_MIXOS</name>
<organism evidence="1 2">
    <name type="scientific">Mixia osmundae (strain CBS 9802 / IAM 14324 / JCM 22182 / KY 12970)</name>
    <dbReference type="NCBI Taxonomy" id="764103"/>
    <lineage>
        <taxon>Eukaryota</taxon>
        <taxon>Fungi</taxon>
        <taxon>Dikarya</taxon>
        <taxon>Basidiomycota</taxon>
        <taxon>Pucciniomycotina</taxon>
        <taxon>Mixiomycetes</taxon>
        <taxon>Mixiales</taxon>
        <taxon>Mixiaceae</taxon>
        <taxon>Mixia</taxon>
    </lineage>
</organism>
<dbReference type="AlphaFoldDB" id="G7E435"/>
<proteinExistence type="predicted"/>
<dbReference type="InParanoid" id="G7E435"/>
<dbReference type="EMBL" id="BABT02000129">
    <property type="protein sequence ID" value="GAA97595.1"/>
    <property type="molecule type" value="Genomic_DNA"/>
</dbReference>
<dbReference type="HOGENOM" id="CLU_1086195_0_0_1"/>